<keyword evidence="2" id="KW-1133">Transmembrane helix</keyword>
<feature type="region of interest" description="Disordered" evidence="1">
    <location>
        <begin position="120"/>
        <end position="170"/>
    </location>
</feature>
<feature type="compositionally biased region" description="Polar residues" evidence="1">
    <location>
        <begin position="121"/>
        <end position="164"/>
    </location>
</feature>
<feature type="transmembrane region" description="Helical" evidence="2">
    <location>
        <begin position="6"/>
        <end position="25"/>
    </location>
</feature>
<keyword evidence="2" id="KW-0812">Transmembrane</keyword>
<evidence type="ECO:0000256" key="1">
    <source>
        <dbReference type="SAM" id="MobiDB-lite"/>
    </source>
</evidence>
<dbReference type="Proteomes" id="UP001595926">
    <property type="component" value="Unassembled WGS sequence"/>
</dbReference>
<organism evidence="3 4">
    <name type="scientific">Pseudofrancisella aestuarii</name>
    <dbReference type="NCBI Taxonomy" id="2670347"/>
    <lineage>
        <taxon>Bacteria</taxon>
        <taxon>Pseudomonadati</taxon>
        <taxon>Pseudomonadota</taxon>
        <taxon>Gammaproteobacteria</taxon>
        <taxon>Thiotrichales</taxon>
        <taxon>Francisellaceae</taxon>
        <taxon>Pseudofrancisella</taxon>
    </lineage>
</organism>
<dbReference type="PROSITE" id="PS51257">
    <property type="entry name" value="PROKAR_LIPOPROTEIN"/>
    <property type="match status" value="1"/>
</dbReference>
<gene>
    <name evidence="3" type="ORF">ACFPDQ_02030</name>
</gene>
<evidence type="ECO:0000313" key="4">
    <source>
        <dbReference type="Proteomes" id="UP001595926"/>
    </source>
</evidence>
<accession>A0ABV9TAP1</accession>
<comment type="caution">
    <text evidence="3">The sequence shown here is derived from an EMBL/GenBank/DDBJ whole genome shotgun (WGS) entry which is preliminary data.</text>
</comment>
<protein>
    <recommendedName>
        <fullName evidence="5">LPS-assembly lipoprotein LptE</fullName>
    </recommendedName>
</protein>
<evidence type="ECO:0000313" key="3">
    <source>
        <dbReference type="EMBL" id="MFC4891828.1"/>
    </source>
</evidence>
<reference evidence="4" key="1">
    <citation type="journal article" date="2019" name="Int. J. Syst. Evol. Microbiol.">
        <title>The Global Catalogue of Microorganisms (GCM) 10K type strain sequencing project: providing services to taxonomists for standard genome sequencing and annotation.</title>
        <authorList>
            <consortium name="The Broad Institute Genomics Platform"/>
            <consortium name="The Broad Institute Genome Sequencing Center for Infectious Disease"/>
            <person name="Wu L."/>
            <person name="Ma J."/>
        </authorList>
    </citation>
    <scope>NUCLEOTIDE SEQUENCE [LARGE SCALE GENOMIC DNA]</scope>
    <source>
        <strain evidence="4">CGMCC 1.13718</strain>
    </source>
</reference>
<evidence type="ECO:0008006" key="5">
    <source>
        <dbReference type="Google" id="ProtNLM"/>
    </source>
</evidence>
<dbReference type="Gene3D" id="3.30.160.150">
    <property type="entry name" value="Lipoprotein like domain"/>
    <property type="match status" value="1"/>
</dbReference>
<evidence type="ECO:0000256" key="2">
    <source>
        <dbReference type="SAM" id="Phobius"/>
    </source>
</evidence>
<dbReference type="RefSeq" id="WP_119330444.1">
    <property type="nucleotide sequence ID" value="NZ_JBHSJH010000001.1"/>
</dbReference>
<name>A0ABV9TAP1_9GAMM</name>
<proteinExistence type="predicted"/>
<dbReference type="EMBL" id="JBHSJH010000001">
    <property type="protein sequence ID" value="MFC4891828.1"/>
    <property type="molecule type" value="Genomic_DNA"/>
</dbReference>
<keyword evidence="4" id="KW-1185">Reference proteome</keyword>
<sequence length="241" mass="26993">MTKNYLKNLIAVFIMSIILISCGFHPRGTGSGGTKIKGVKFYINSNDFDQYANSLTRYLIRTKAIIVNDPKDAEYVINLQNVKKTSQLTGVVGGASSNTYLLKLTVIYNLVKPIINDDTEQSNTEQSNTEQGNTEQGNTEQSNTEQSNTEQGNTEQGNTEQGNIEQDDNKKLKVIEIVPNKSISAQQYWQSNSGMQLAQNAEATRVYNNLQDTLSYSMMTQIATFLPARNNYDNSYKNDQR</sequence>
<keyword evidence="2" id="KW-0472">Membrane</keyword>